<dbReference type="InterPro" id="IPR016461">
    <property type="entry name" value="COMT-like"/>
</dbReference>
<dbReference type="GO" id="GO:0032259">
    <property type="term" value="P:methylation"/>
    <property type="evidence" value="ECO:0007669"/>
    <property type="project" value="UniProtKB-KW"/>
</dbReference>
<dbReference type="EMBL" id="JAULSW010000002">
    <property type="protein sequence ID" value="KAK3389720.1"/>
    <property type="molecule type" value="Genomic_DNA"/>
</dbReference>
<sequence length="624" mass="67481">MAPYLNVDSQMNYINQTSDFARADAINTLKAVQQVVNGFFAQGSLRDKGFIPTPEPSPIPRPEELAQAITNDIVGQNETGVLSISVPMPPSGDQDMKDGPDARSVVVSESGTSIASGYTTNAEPGINVPASAVRQTSNVTQAFSGGADRTASSDAIDGGANELLNRANISDASGPSSEAVAAADISPRQQQDEPPASQPPSGTEPKAPTPPHPVGPGATGSLSPERLRFLANQISCSVDEMSSPETSELARLRTVTAAMELVGAVRPPPDTIMSLFVNMSMVSAVKVFQSWRVFDIMPAGKGESISYAELAEKVNAEEALLIRMAWMLSSTGILRHEEPDRVAHTPTSMMLREDQPMGSMFKIMYTNVVEASAILPAYFETYGRREPVGPAHIPTSFLAGKSELEYFELLNQDPERVKMFMRAMAISNRRVPTLGMYEMDSVLTQAAEEPDRLAWVDVGGGNGHTLKLFRQAFPALRAEQCAVQDLPEVVEAAKELAENDELLRGVQWHPFNFHKQSPVKGALIYYLRHIARDYSDSVLTNILRNIAQSMRPDSRLLIAEQLTVTPPPVYSAFKDYAMLTIGGKERTLEQFNAVGAAAGLRVSGVFRDSGTPHAVVEFALANSD</sequence>
<dbReference type="PROSITE" id="PS51683">
    <property type="entry name" value="SAM_OMT_II"/>
    <property type="match status" value="1"/>
</dbReference>
<reference evidence="7" key="2">
    <citation type="submission" date="2023-06" db="EMBL/GenBank/DDBJ databases">
        <authorList>
            <consortium name="Lawrence Berkeley National Laboratory"/>
            <person name="Haridas S."/>
            <person name="Hensen N."/>
            <person name="Bonometti L."/>
            <person name="Westerberg I."/>
            <person name="Brannstrom I.O."/>
            <person name="Guillou S."/>
            <person name="Cros-Aarteil S."/>
            <person name="Calhoun S."/>
            <person name="Kuo A."/>
            <person name="Mondo S."/>
            <person name="Pangilinan J."/>
            <person name="Riley R."/>
            <person name="LaButti K."/>
            <person name="Andreopoulos B."/>
            <person name="Lipzen A."/>
            <person name="Chen C."/>
            <person name="Yanf M."/>
            <person name="Daum C."/>
            <person name="Ng V."/>
            <person name="Clum A."/>
            <person name="Steindorff A."/>
            <person name="Ohm R."/>
            <person name="Martin F."/>
            <person name="Silar P."/>
            <person name="Natvig D."/>
            <person name="Lalanne C."/>
            <person name="Gautier V."/>
            <person name="Ament-velasquez S.L."/>
            <person name="Kruys A."/>
            <person name="Hutchinson M.I."/>
            <person name="Powell A.J."/>
            <person name="Barry K."/>
            <person name="Miller A.N."/>
            <person name="Grigoriev I.V."/>
            <person name="Debuchy R."/>
            <person name="Gladieux P."/>
            <person name="Thoren M.H."/>
            <person name="Johannesson H."/>
        </authorList>
    </citation>
    <scope>NUCLEOTIDE SEQUENCE</scope>
    <source>
        <strain evidence="7">CBS 232.78</strain>
    </source>
</reference>
<reference evidence="7" key="1">
    <citation type="journal article" date="2023" name="Mol. Phylogenet. Evol.">
        <title>Genome-scale phylogeny and comparative genomics of the fungal order Sordariales.</title>
        <authorList>
            <person name="Hensen N."/>
            <person name="Bonometti L."/>
            <person name="Westerberg I."/>
            <person name="Brannstrom I.O."/>
            <person name="Guillou S."/>
            <person name="Cros-Aarteil S."/>
            <person name="Calhoun S."/>
            <person name="Haridas S."/>
            <person name="Kuo A."/>
            <person name="Mondo S."/>
            <person name="Pangilinan J."/>
            <person name="Riley R."/>
            <person name="LaButti K."/>
            <person name="Andreopoulos B."/>
            <person name="Lipzen A."/>
            <person name="Chen C."/>
            <person name="Yan M."/>
            <person name="Daum C."/>
            <person name="Ng V."/>
            <person name="Clum A."/>
            <person name="Steindorff A."/>
            <person name="Ohm R.A."/>
            <person name="Martin F."/>
            <person name="Silar P."/>
            <person name="Natvig D.O."/>
            <person name="Lalanne C."/>
            <person name="Gautier V."/>
            <person name="Ament-Velasquez S.L."/>
            <person name="Kruys A."/>
            <person name="Hutchinson M.I."/>
            <person name="Powell A.J."/>
            <person name="Barry K."/>
            <person name="Miller A.N."/>
            <person name="Grigoriev I.V."/>
            <person name="Debuchy R."/>
            <person name="Gladieux P."/>
            <person name="Hiltunen Thoren M."/>
            <person name="Johannesson H."/>
        </authorList>
    </citation>
    <scope>NUCLEOTIDE SEQUENCE</scope>
    <source>
        <strain evidence="7">CBS 232.78</strain>
    </source>
</reference>
<evidence type="ECO:0000313" key="8">
    <source>
        <dbReference type="Proteomes" id="UP001285441"/>
    </source>
</evidence>
<proteinExistence type="predicted"/>
<evidence type="ECO:0000259" key="5">
    <source>
        <dbReference type="Pfam" id="PF00891"/>
    </source>
</evidence>
<evidence type="ECO:0000256" key="3">
    <source>
        <dbReference type="ARBA" id="ARBA00022691"/>
    </source>
</evidence>
<comment type="caution">
    <text evidence="7">The sequence shown here is derived from an EMBL/GenBank/DDBJ whole genome shotgun (WGS) entry which is preliminary data.</text>
</comment>
<dbReference type="SUPFAM" id="SSF53335">
    <property type="entry name" value="S-adenosyl-L-methionine-dependent methyltransferases"/>
    <property type="match status" value="1"/>
</dbReference>
<feature type="domain" description="O-methyltransferase C-terminal" evidence="5">
    <location>
        <begin position="406"/>
        <end position="600"/>
    </location>
</feature>
<gene>
    <name evidence="7" type="ORF">B0H63DRAFT_464213</name>
</gene>
<feature type="domain" description="O-methyltransferase dimerisation" evidence="6">
    <location>
        <begin position="281"/>
        <end position="351"/>
    </location>
</feature>
<dbReference type="Gene3D" id="3.40.50.150">
    <property type="entry name" value="Vaccinia Virus protein VP39"/>
    <property type="match status" value="1"/>
</dbReference>
<dbReference type="InterPro" id="IPR012967">
    <property type="entry name" value="COMT_dimerisation"/>
</dbReference>
<keyword evidence="3" id="KW-0949">S-adenosyl-L-methionine</keyword>
<name>A0AAE0NY05_9PEZI</name>
<dbReference type="InterPro" id="IPR036390">
    <property type="entry name" value="WH_DNA-bd_sf"/>
</dbReference>
<dbReference type="Pfam" id="PF00891">
    <property type="entry name" value="Methyltransf_2"/>
    <property type="match status" value="1"/>
</dbReference>
<evidence type="ECO:0000256" key="4">
    <source>
        <dbReference type="SAM" id="MobiDB-lite"/>
    </source>
</evidence>
<dbReference type="Pfam" id="PF08100">
    <property type="entry name" value="Dimerisation"/>
    <property type="match status" value="1"/>
</dbReference>
<keyword evidence="2" id="KW-0808">Transferase</keyword>
<dbReference type="Proteomes" id="UP001285441">
    <property type="component" value="Unassembled WGS sequence"/>
</dbReference>
<evidence type="ECO:0000313" key="7">
    <source>
        <dbReference type="EMBL" id="KAK3389720.1"/>
    </source>
</evidence>
<dbReference type="InterPro" id="IPR029063">
    <property type="entry name" value="SAM-dependent_MTases_sf"/>
</dbReference>
<keyword evidence="8" id="KW-1185">Reference proteome</keyword>
<accession>A0AAE0NY05</accession>
<evidence type="ECO:0000256" key="1">
    <source>
        <dbReference type="ARBA" id="ARBA00022603"/>
    </source>
</evidence>
<protein>
    <submittedName>
        <fullName evidence="7">S-adenosyl-L-methionine-dependent methyltransferase</fullName>
    </submittedName>
</protein>
<dbReference type="InterPro" id="IPR036388">
    <property type="entry name" value="WH-like_DNA-bd_sf"/>
</dbReference>
<dbReference type="SUPFAM" id="SSF46785">
    <property type="entry name" value="Winged helix' DNA-binding domain"/>
    <property type="match status" value="1"/>
</dbReference>
<keyword evidence="1 7" id="KW-0489">Methyltransferase</keyword>
<dbReference type="PANTHER" id="PTHR43712">
    <property type="entry name" value="PUTATIVE (AFU_ORTHOLOGUE AFUA_4G14580)-RELATED"/>
    <property type="match status" value="1"/>
</dbReference>
<evidence type="ECO:0000256" key="2">
    <source>
        <dbReference type="ARBA" id="ARBA00022679"/>
    </source>
</evidence>
<organism evidence="7 8">
    <name type="scientific">Podospora didyma</name>
    <dbReference type="NCBI Taxonomy" id="330526"/>
    <lineage>
        <taxon>Eukaryota</taxon>
        <taxon>Fungi</taxon>
        <taxon>Dikarya</taxon>
        <taxon>Ascomycota</taxon>
        <taxon>Pezizomycotina</taxon>
        <taxon>Sordariomycetes</taxon>
        <taxon>Sordariomycetidae</taxon>
        <taxon>Sordariales</taxon>
        <taxon>Podosporaceae</taxon>
        <taxon>Podospora</taxon>
    </lineage>
</organism>
<dbReference type="GO" id="GO:0008171">
    <property type="term" value="F:O-methyltransferase activity"/>
    <property type="evidence" value="ECO:0007669"/>
    <property type="project" value="InterPro"/>
</dbReference>
<evidence type="ECO:0000259" key="6">
    <source>
        <dbReference type="Pfam" id="PF08100"/>
    </source>
</evidence>
<dbReference type="AlphaFoldDB" id="A0AAE0NY05"/>
<dbReference type="InterPro" id="IPR001077">
    <property type="entry name" value="COMT_C"/>
</dbReference>
<feature type="region of interest" description="Disordered" evidence="4">
    <location>
        <begin position="168"/>
        <end position="223"/>
    </location>
</feature>
<dbReference type="Gene3D" id="1.10.10.10">
    <property type="entry name" value="Winged helix-like DNA-binding domain superfamily/Winged helix DNA-binding domain"/>
    <property type="match status" value="1"/>
</dbReference>
<dbReference type="PANTHER" id="PTHR43712:SF1">
    <property type="entry name" value="HYPOTHETICAL O-METHYLTRANSFERASE (EUROFUNG)-RELATED"/>
    <property type="match status" value="1"/>
</dbReference>